<evidence type="ECO:0000313" key="1">
    <source>
        <dbReference type="EMBL" id="KAF9444178.1"/>
    </source>
</evidence>
<dbReference type="AlphaFoldDB" id="A0A9P5X475"/>
<gene>
    <name evidence="1" type="ORF">P691DRAFT_807746</name>
</gene>
<evidence type="ECO:0000313" key="2">
    <source>
        <dbReference type="Proteomes" id="UP000807342"/>
    </source>
</evidence>
<keyword evidence="2" id="KW-1185">Reference proteome</keyword>
<name>A0A9P5X475_9AGAR</name>
<dbReference type="Proteomes" id="UP000807342">
    <property type="component" value="Unassembled WGS sequence"/>
</dbReference>
<feature type="non-terminal residue" evidence="1">
    <location>
        <position position="74"/>
    </location>
</feature>
<organism evidence="1 2">
    <name type="scientific">Macrolepiota fuliginosa MF-IS2</name>
    <dbReference type="NCBI Taxonomy" id="1400762"/>
    <lineage>
        <taxon>Eukaryota</taxon>
        <taxon>Fungi</taxon>
        <taxon>Dikarya</taxon>
        <taxon>Basidiomycota</taxon>
        <taxon>Agaricomycotina</taxon>
        <taxon>Agaricomycetes</taxon>
        <taxon>Agaricomycetidae</taxon>
        <taxon>Agaricales</taxon>
        <taxon>Agaricineae</taxon>
        <taxon>Agaricaceae</taxon>
        <taxon>Macrolepiota</taxon>
    </lineage>
</organism>
<reference evidence="1" key="1">
    <citation type="submission" date="2020-11" db="EMBL/GenBank/DDBJ databases">
        <authorList>
            <consortium name="DOE Joint Genome Institute"/>
            <person name="Ahrendt S."/>
            <person name="Riley R."/>
            <person name="Andreopoulos W."/>
            <person name="Labutti K."/>
            <person name="Pangilinan J."/>
            <person name="Ruiz-Duenas F.J."/>
            <person name="Barrasa J.M."/>
            <person name="Sanchez-Garcia M."/>
            <person name="Camarero S."/>
            <person name="Miyauchi S."/>
            <person name="Serrano A."/>
            <person name="Linde D."/>
            <person name="Babiker R."/>
            <person name="Drula E."/>
            <person name="Ayuso-Fernandez I."/>
            <person name="Pacheco R."/>
            <person name="Padilla G."/>
            <person name="Ferreira P."/>
            <person name="Barriuso J."/>
            <person name="Kellner H."/>
            <person name="Castanera R."/>
            <person name="Alfaro M."/>
            <person name="Ramirez L."/>
            <person name="Pisabarro A.G."/>
            <person name="Kuo A."/>
            <person name="Tritt A."/>
            <person name="Lipzen A."/>
            <person name="He G."/>
            <person name="Yan M."/>
            <person name="Ng V."/>
            <person name="Cullen D."/>
            <person name="Martin F."/>
            <person name="Rosso M.-N."/>
            <person name="Henrissat B."/>
            <person name="Hibbett D."/>
            <person name="Martinez A.T."/>
            <person name="Grigoriev I.V."/>
        </authorList>
    </citation>
    <scope>NUCLEOTIDE SEQUENCE</scope>
    <source>
        <strain evidence="1">MF-IS2</strain>
    </source>
</reference>
<comment type="caution">
    <text evidence="1">The sequence shown here is derived from an EMBL/GenBank/DDBJ whole genome shotgun (WGS) entry which is preliminary data.</text>
</comment>
<sequence>MAPSSLHTGRLTAKSRVIPRVHLGKSKRNVVSRRRGCLKKKPTSLSTSQTARSYMWLSSFASLAVTTLRALAIS</sequence>
<proteinExistence type="predicted"/>
<dbReference type="EMBL" id="MU151397">
    <property type="protein sequence ID" value="KAF9444178.1"/>
    <property type="molecule type" value="Genomic_DNA"/>
</dbReference>
<accession>A0A9P5X475</accession>
<protein>
    <submittedName>
        <fullName evidence="1">Uncharacterized protein</fullName>
    </submittedName>
</protein>